<organism evidence="2">
    <name type="scientific">viral metagenome</name>
    <dbReference type="NCBI Taxonomy" id="1070528"/>
    <lineage>
        <taxon>unclassified sequences</taxon>
        <taxon>metagenomes</taxon>
        <taxon>organismal metagenomes</taxon>
    </lineage>
</organism>
<keyword evidence="1" id="KW-0812">Transmembrane</keyword>
<evidence type="ECO:0000313" key="2">
    <source>
        <dbReference type="EMBL" id="QHU31734.1"/>
    </source>
</evidence>
<accession>A0A6C0LQ79</accession>
<evidence type="ECO:0000256" key="1">
    <source>
        <dbReference type="SAM" id="Phobius"/>
    </source>
</evidence>
<protein>
    <submittedName>
        <fullName evidence="2">Uncharacterized protein</fullName>
    </submittedName>
</protein>
<feature type="transmembrane region" description="Helical" evidence="1">
    <location>
        <begin position="6"/>
        <end position="28"/>
    </location>
</feature>
<dbReference type="AlphaFoldDB" id="A0A6C0LQ79"/>
<sequence length="321" mass="36067">MSGNTLSPMVSISIAATLTLLVVGVSLYKRKFVYDNFSNFQDNLPSIGKPILYWFVDSETNSRHWWDFGARNSNLPNRGYLQVSLEVLNKTQGNDFSIITLVGRDAVLELFPNVDTKVKRLPPALWRRWVIANICNKYGGLVMDANSTLCLGPSFYPLVNGVDTAMFGTHPDEPRVSTATAIAPGPSPYVGWAMVPNTAAWTYAAKQINDLFERGPQAWGAAVARRQELYVWEQQRDLGIKVFRDADGGRLPDGRPRELEDLFGRLNDDKNDPKSAVLPNAVFMSWDGDQLVRRFEFNWFCALTANDVKNTDTLWTKMAGY</sequence>
<dbReference type="EMBL" id="MN740532">
    <property type="protein sequence ID" value="QHU31734.1"/>
    <property type="molecule type" value="Genomic_DNA"/>
</dbReference>
<reference evidence="2" key="1">
    <citation type="journal article" date="2020" name="Nature">
        <title>Giant virus diversity and host interactions through global metagenomics.</title>
        <authorList>
            <person name="Schulz F."/>
            <person name="Roux S."/>
            <person name="Paez-Espino D."/>
            <person name="Jungbluth S."/>
            <person name="Walsh D.A."/>
            <person name="Denef V.J."/>
            <person name="McMahon K.D."/>
            <person name="Konstantinidis K.T."/>
            <person name="Eloe-Fadrosh E.A."/>
            <person name="Kyrpides N.C."/>
            <person name="Woyke T."/>
        </authorList>
    </citation>
    <scope>NUCLEOTIDE SEQUENCE</scope>
    <source>
        <strain evidence="2">GVMAG-M-3300027963-41</strain>
    </source>
</reference>
<keyword evidence="1" id="KW-0472">Membrane</keyword>
<proteinExistence type="predicted"/>
<keyword evidence="1" id="KW-1133">Transmembrane helix</keyword>
<name>A0A6C0LQ79_9ZZZZ</name>